<dbReference type="GO" id="GO:0015666">
    <property type="term" value="F:restriction endodeoxyribonuclease activity"/>
    <property type="evidence" value="ECO:0007669"/>
    <property type="project" value="TreeGrafter"/>
</dbReference>
<proteinExistence type="predicted"/>
<dbReference type="SUPFAM" id="SSF52980">
    <property type="entry name" value="Restriction endonuclease-like"/>
    <property type="match status" value="1"/>
</dbReference>
<sequence>MAARRGGSGGRKGSGGRGRGSAARRRREARQRTAVVGGVAVLLLLVASWSAVWPYLLGTAIAASLGGLVWWLWRTDRIARGGDRAWRQADAVAAGHRTPAEVDAMSGTEFEELVAELCRRDGCTEVRRVGGSHDNGADVVGRLPDGRTMVVQCKRYAPTRTIASREMRDLMGAKVHFGADVAVFVTTSRFSRPSQALAVEHGILAVHRDHLGLWNNGASLPALAGVNGAGQGDRRHRARWKKAYGK</sequence>
<protein>
    <submittedName>
        <fullName evidence="4">Restriction system protein</fullName>
    </submittedName>
</protein>
<dbReference type="Proteomes" id="UP000199055">
    <property type="component" value="Unassembled WGS sequence"/>
</dbReference>
<keyword evidence="2" id="KW-1133">Transmembrane helix</keyword>
<keyword evidence="2" id="KW-0812">Transmembrane</keyword>
<dbReference type="GO" id="GO:0009307">
    <property type="term" value="P:DNA restriction-modification system"/>
    <property type="evidence" value="ECO:0007669"/>
    <property type="project" value="InterPro"/>
</dbReference>
<organism evidence="4 5">
    <name type="scientific">Streptomyces radiopugnans</name>
    <dbReference type="NCBI Taxonomy" id="403935"/>
    <lineage>
        <taxon>Bacteria</taxon>
        <taxon>Bacillati</taxon>
        <taxon>Actinomycetota</taxon>
        <taxon>Actinomycetes</taxon>
        <taxon>Kitasatosporales</taxon>
        <taxon>Streptomycetaceae</taxon>
        <taxon>Streptomyces</taxon>
    </lineage>
</organism>
<feature type="compositionally biased region" description="Gly residues" evidence="1">
    <location>
        <begin position="1"/>
        <end position="19"/>
    </location>
</feature>
<feature type="region of interest" description="Disordered" evidence="1">
    <location>
        <begin position="1"/>
        <end position="29"/>
    </location>
</feature>
<name>A0A1H9BAS5_9ACTN</name>
<feature type="transmembrane region" description="Helical" evidence="2">
    <location>
        <begin position="55"/>
        <end position="73"/>
    </location>
</feature>
<dbReference type="PANTHER" id="PTHR30015">
    <property type="entry name" value="MRR RESTRICTION SYSTEM PROTEIN"/>
    <property type="match status" value="1"/>
</dbReference>
<evidence type="ECO:0000256" key="2">
    <source>
        <dbReference type="SAM" id="Phobius"/>
    </source>
</evidence>
<dbReference type="EMBL" id="FOET01000002">
    <property type="protein sequence ID" value="SEP85358.1"/>
    <property type="molecule type" value="Genomic_DNA"/>
</dbReference>
<evidence type="ECO:0000256" key="1">
    <source>
        <dbReference type="SAM" id="MobiDB-lite"/>
    </source>
</evidence>
<dbReference type="PANTHER" id="PTHR30015:SF6">
    <property type="entry name" value="SLL1429 PROTEIN"/>
    <property type="match status" value="1"/>
</dbReference>
<dbReference type="InterPro" id="IPR007560">
    <property type="entry name" value="Restrct_endonuc_IV_Mrr"/>
</dbReference>
<accession>A0A1H9BAS5</accession>
<gene>
    <name evidence="4" type="ORF">SAMN05216481_102250</name>
</gene>
<dbReference type="Gene3D" id="3.40.1350.10">
    <property type="match status" value="1"/>
</dbReference>
<evidence type="ECO:0000259" key="3">
    <source>
        <dbReference type="Pfam" id="PF04471"/>
    </source>
</evidence>
<evidence type="ECO:0000313" key="5">
    <source>
        <dbReference type="Proteomes" id="UP000199055"/>
    </source>
</evidence>
<dbReference type="InterPro" id="IPR052906">
    <property type="entry name" value="Type_IV_Methyl-Rstrct_Enzyme"/>
</dbReference>
<keyword evidence="5" id="KW-1185">Reference proteome</keyword>
<dbReference type="InterPro" id="IPR011335">
    <property type="entry name" value="Restrct_endonuc-II-like"/>
</dbReference>
<dbReference type="GO" id="GO:0003677">
    <property type="term" value="F:DNA binding"/>
    <property type="evidence" value="ECO:0007669"/>
    <property type="project" value="InterPro"/>
</dbReference>
<dbReference type="Pfam" id="PF04471">
    <property type="entry name" value="Mrr_cat"/>
    <property type="match status" value="1"/>
</dbReference>
<keyword evidence="2" id="KW-0472">Membrane</keyword>
<feature type="transmembrane region" description="Helical" evidence="2">
    <location>
        <begin position="33"/>
        <end position="49"/>
    </location>
</feature>
<dbReference type="AlphaFoldDB" id="A0A1H9BAS5"/>
<reference evidence="4 5" key="1">
    <citation type="submission" date="2016-10" db="EMBL/GenBank/DDBJ databases">
        <authorList>
            <person name="de Groot N.N."/>
        </authorList>
    </citation>
    <scope>NUCLEOTIDE SEQUENCE [LARGE SCALE GENOMIC DNA]</scope>
    <source>
        <strain evidence="4 5">CGMCC 4.3519</strain>
    </source>
</reference>
<dbReference type="InterPro" id="IPR011856">
    <property type="entry name" value="tRNA_endonuc-like_dom_sf"/>
</dbReference>
<dbReference type="STRING" id="403935.SAMN05216481_102250"/>
<feature type="domain" description="Restriction endonuclease type IV Mrr" evidence="3">
    <location>
        <begin position="103"/>
        <end position="211"/>
    </location>
</feature>
<evidence type="ECO:0000313" key="4">
    <source>
        <dbReference type="EMBL" id="SEP85358.1"/>
    </source>
</evidence>